<dbReference type="Pfam" id="PF01168">
    <property type="entry name" value="Ala_racemase_N"/>
    <property type="match status" value="1"/>
</dbReference>
<feature type="domain" description="Alanine racemase N-terminal" evidence="5">
    <location>
        <begin position="8"/>
        <end position="227"/>
    </location>
</feature>
<dbReference type="AlphaFoldDB" id="A0A1M6EZL2"/>
<dbReference type="OrthoDB" id="9804072at2"/>
<gene>
    <name evidence="6" type="ORF">SAMN02745165_01098</name>
</gene>
<comment type="similarity">
    <text evidence="2 4">Belongs to the pyridoxal phosphate-binding protein YggS/PROSC family.</text>
</comment>
<evidence type="ECO:0000256" key="2">
    <source>
        <dbReference type="HAMAP-Rule" id="MF_02087"/>
    </source>
</evidence>
<keyword evidence="7" id="KW-1185">Reference proteome</keyword>
<evidence type="ECO:0000256" key="3">
    <source>
        <dbReference type="PIRSR" id="PIRSR004848-1"/>
    </source>
</evidence>
<reference evidence="6 7" key="1">
    <citation type="submission" date="2016-11" db="EMBL/GenBank/DDBJ databases">
        <authorList>
            <person name="Jaros S."/>
            <person name="Januszkiewicz K."/>
            <person name="Wedrychowicz H."/>
        </authorList>
    </citation>
    <scope>NUCLEOTIDE SEQUENCE [LARGE SCALE GENOMIC DNA]</scope>
    <source>
        <strain evidence="6 7">DSM 5091</strain>
    </source>
</reference>
<evidence type="ECO:0000313" key="7">
    <source>
        <dbReference type="Proteomes" id="UP000184171"/>
    </source>
</evidence>
<dbReference type="Proteomes" id="UP000184171">
    <property type="component" value="Unassembled WGS sequence"/>
</dbReference>
<comment type="function">
    <text evidence="2">Pyridoxal 5'-phosphate (PLP)-binding protein, which is involved in PLP homeostasis.</text>
</comment>
<dbReference type="PROSITE" id="PS01211">
    <property type="entry name" value="UPF0001"/>
    <property type="match status" value="1"/>
</dbReference>
<dbReference type="NCBIfam" id="TIGR00044">
    <property type="entry name" value="YggS family pyridoxal phosphate-dependent enzyme"/>
    <property type="match status" value="1"/>
</dbReference>
<organism evidence="6 7">
    <name type="scientific">Malonomonas rubra DSM 5091</name>
    <dbReference type="NCBI Taxonomy" id="1122189"/>
    <lineage>
        <taxon>Bacteria</taxon>
        <taxon>Pseudomonadati</taxon>
        <taxon>Thermodesulfobacteriota</taxon>
        <taxon>Desulfuromonadia</taxon>
        <taxon>Desulfuromonadales</taxon>
        <taxon>Geopsychrobacteraceae</taxon>
        <taxon>Malonomonas</taxon>
    </lineage>
</organism>
<evidence type="ECO:0000256" key="1">
    <source>
        <dbReference type="ARBA" id="ARBA00022898"/>
    </source>
</evidence>
<dbReference type="Gene3D" id="3.20.20.10">
    <property type="entry name" value="Alanine racemase"/>
    <property type="match status" value="1"/>
</dbReference>
<sequence length="233" mass="25730">MSDIANNISHIRERIAAACERSGRNPEAVRLIAVSKVKPAADIDAAFAAGQQLFGESYVQEFRDKSPQVQSTVEWHFIGGLQSNKVKYLRGKVAMIHSVDRLSLAQEISHQWQKEGTTCKILLQVNIGDEGQKSGCDQDKLEQLVRDVSALPNIQVCGLMCLPPYCSNAEEVRPYFHRMRELAGQIDQLQIPGVSMNELSMGMSGDFEVAVEEGATLVRVGTAIFGERIRKNG</sequence>
<comment type="cofactor">
    <cofactor evidence="3">
        <name>pyridoxal 5'-phosphate</name>
        <dbReference type="ChEBI" id="CHEBI:597326"/>
    </cofactor>
</comment>
<dbReference type="EMBL" id="FQZT01000003">
    <property type="protein sequence ID" value="SHI90870.1"/>
    <property type="molecule type" value="Genomic_DNA"/>
</dbReference>
<dbReference type="FunFam" id="3.20.20.10:FF:000018">
    <property type="entry name" value="Pyridoxal phosphate homeostasis protein"/>
    <property type="match status" value="1"/>
</dbReference>
<dbReference type="InterPro" id="IPR029066">
    <property type="entry name" value="PLP-binding_barrel"/>
</dbReference>
<proteinExistence type="inferred from homology"/>
<dbReference type="InterPro" id="IPR001608">
    <property type="entry name" value="Ala_racemase_N"/>
</dbReference>
<dbReference type="STRING" id="1122189.SAMN02745165_01098"/>
<dbReference type="PIRSF" id="PIRSF004848">
    <property type="entry name" value="YBL036c_PLPDEIII"/>
    <property type="match status" value="1"/>
</dbReference>
<dbReference type="InterPro" id="IPR011078">
    <property type="entry name" value="PyrdxlP_homeostasis"/>
</dbReference>
<name>A0A1M6EZL2_MALRU</name>
<evidence type="ECO:0000256" key="4">
    <source>
        <dbReference type="RuleBase" id="RU004514"/>
    </source>
</evidence>
<dbReference type="CDD" id="cd00635">
    <property type="entry name" value="PLPDE_III_YBL036c_like"/>
    <property type="match status" value="1"/>
</dbReference>
<feature type="modified residue" description="N6-(pyridoxal phosphate)lysine" evidence="2 3">
    <location>
        <position position="36"/>
    </location>
</feature>
<evidence type="ECO:0000313" key="6">
    <source>
        <dbReference type="EMBL" id="SHI90870.1"/>
    </source>
</evidence>
<dbReference type="GO" id="GO:0030170">
    <property type="term" value="F:pyridoxal phosphate binding"/>
    <property type="evidence" value="ECO:0007669"/>
    <property type="project" value="UniProtKB-UniRule"/>
</dbReference>
<dbReference type="PANTHER" id="PTHR10146">
    <property type="entry name" value="PROLINE SYNTHETASE CO-TRANSCRIBED BACTERIAL HOMOLOG PROTEIN"/>
    <property type="match status" value="1"/>
</dbReference>
<dbReference type="RefSeq" id="WP_072906495.1">
    <property type="nucleotide sequence ID" value="NZ_FQZT01000003.1"/>
</dbReference>
<accession>A0A1M6EZL2</accession>
<evidence type="ECO:0000259" key="5">
    <source>
        <dbReference type="Pfam" id="PF01168"/>
    </source>
</evidence>
<protein>
    <recommendedName>
        <fullName evidence="2">Pyridoxal phosphate homeostasis protein</fullName>
        <shortName evidence="2">PLP homeostasis protein</shortName>
    </recommendedName>
</protein>
<dbReference type="SUPFAM" id="SSF51419">
    <property type="entry name" value="PLP-binding barrel"/>
    <property type="match status" value="1"/>
</dbReference>
<dbReference type="PANTHER" id="PTHR10146:SF14">
    <property type="entry name" value="PYRIDOXAL PHOSPHATE HOMEOSTASIS PROTEIN"/>
    <property type="match status" value="1"/>
</dbReference>
<dbReference type="HAMAP" id="MF_02087">
    <property type="entry name" value="PLP_homeostasis"/>
    <property type="match status" value="1"/>
</dbReference>
<keyword evidence="1 2" id="KW-0663">Pyridoxal phosphate</keyword>